<gene>
    <name evidence="2" type="ORF">AVDCRST_MAG91-2637</name>
</gene>
<accession>A0A6J4TM99</accession>
<feature type="non-terminal residue" evidence="2">
    <location>
        <position position="78"/>
    </location>
</feature>
<dbReference type="AlphaFoldDB" id="A0A6J4TM99"/>
<proteinExistence type="predicted"/>
<reference evidence="2" key="1">
    <citation type="submission" date="2020-02" db="EMBL/GenBank/DDBJ databases">
        <authorList>
            <person name="Meier V. D."/>
        </authorList>
    </citation>
    <scope>NUCLEOTIDE SEQUENCE</scope>
    <source>
        <strain evidence="2">AVDCRST_MAG91</strain>
    </source>
</reference>
<evidence type="ECO:0000256" key="1">
    <source>
        <dbReference type="SAM" id="MobiDB-lite"/>
    </source>
</evidence>
<sequence>AALQPRLRLHAHRRPAEGDRGAGGGHPRRRPLLHAAGRDRHRQDHDHDRHDRSRPAPRADHGPKRDVASSRTTTTTSL</sequence>
<feature type="compositionally biased region" description="Basic and acidic residues" evidence="1">
    <location>
        <begin position="36"/>
        <end position="68"/>
    </location>
</feature>
<feature type="region of interest" description="Disordered" evidence="1">
    <location>
        <begin position="1"/>
        <end position="78"/>
    </location>
</feature>
<feature type="non-terminal residue" evidence="2">
    <location>
        <position position="1"/>
    </location>
</feature>
<dbReference type="EMBL" id="CADCVX010000470">
    <property type="protein sequence ID" value="CAA9527201.1"/>
    <property type="molecule type" value="Genomic_DNA"/>
</dbReference>
<organism evidence="2">
    <name type="scientific">uncultured Sphingomonadaceae bacterium</name>
    <dbReference type="NCBI Taxonomy" id="169976"/>
    <lineage>
        <taxon>Bacteria</taxon>
        <taxon>Pseudomonadati</taxon>
        <taxon>Pseudomonadota</taxon>
        <taxon>Alphaproteobacteria</taxon>
        <taxon>Sphingomonadales</taxon>
        <taxon>Sphingomonadaceae</taxon>
        <taxon>environmental samples</taxon>
    </lineage>
</organism>
<protein>
    <submittedName>
        <fullName evidence="2">Uncharacterized protein</fullName>
    </submittedName>
</protein>
<evidence type="ECO:0000313" key="2">
    <source>
        <dbReference type="EMBL" id="CAA9527201.1"/>
    </source>
</evidence>
<name>A0A6J4TM99_9SPHN</name>
<feature type="compositionally biased region" description="Polar residues" evidence="1">
    <location>
        <begin position="69"/>
        <end position="78"/>
    </location>
</feature>